<comment type="caution">
    <text evidence="1">The sequence shown here is derived from an EMBL/GenBank/DDBJ whole genome shotgun (WGS) entry which is preliminary data.</text>
</comment>
<gene>
    <name evidence="1" type="ORF">A2663_00385</name>
</gene>
<evidence type="ECO:0008006" key="3">
    <source>
        <dbReference type="Google" id="ProtNLM"/>
    </source>
</evidence>
<accession>A0A1G1Y117</accession>
<evidence type="ECO:0000313" key="1">
    <source>
        <dbReference type="EMBL" id="OGY45911.1"/>
    </source>
</evidence>
<sequence>MTEIEILKRIYPSAVTFAGDWQKQMAEVKNLKLKEISLFLTCANFSERQEIYQALKKTSVKSLPHVHLRHDMKEPELDFLVKNYKTKAFTLHYQCFNLLKNSKHKKKIFIEINDGRQGIKDVNLLKKVGGVCLDLSHLEQFRWHNPKYHKKAILAADKFKIGCNHLSAVRPGGKSRHLAGKISELDYVKNIPRKYFSQYINLELGNSIKQQLKFKKYVAKLLFRAWKS</sequence>
<dbReference type="EMBL" id="MHIF01000069">
    <property type="protein sequence ID" value="OGY45911.1"/>
    <property type="molecule type" value="Genomic_DNA"/>
</dbReference>
<proteinExistence type="predicted"/>
<reference evidence="1 2" key="1">
    <citation type="journal article" date="2016" name="Nat. Commun.">
        <title>Thousands of microbial genomes shed light on interconnected biogeochemical processes in an aquifer system.</title>
        <authorList>
            <person name="Anantharaman K."/>
            <person name="Brown C.T."/>
            <person name="Hug L.A."/>
            <person name="Sharon I."/>
            <person name="Castelle C.J."/>
            <person name="Probst A.J."/>
            <person name="Thomas B.C."/>
            <person name="Singh A."/>
            <person name="Wilkins M.J."/>
            <person name="Karaoz U."/>
            <person name="Brodie E.L."/>
            <person name="Williams K.H."/>
            <person name="Hubbard S.S."/>
            <person name="Banfield J.F."/>
        </authorList>
    </citation>
    <scope>NUCLEOTIDE SEQUENCE [LARGE SCALE GENOMIC DNA]</scope>
</reference>
<dbReference type="Proteomes" id="UP000178432">
    <property type="component" value="Unassembled WGS sequence"/>
</dbReference>
<evidence type="ECO:0000313" key="2">
    <source>
        <dbReference type="Proteomes" id="UP000178432"/>
    </source>
</evidence>
<protein>
    <recommendedName>
        <fullName evidence="3">Xylose isomerase-like TIM barrel domain-containing protein</fullName>
    </recommendedName>
</protein>
<organism evidence="1 2">
    <name type="scientific">Candidatus Buchananbacteria bacterium RIFCSPHIGHO2_01_FULL_46_12</name>
    <dbReference type="NCBI Taxonomy" id="1797536"/>
    <lineage>
        <taxon>Bacteria</taxon>
        <taxon>Candidatus Buchananiibacteriota</taxon>
    </lineage>
</organism>
<name>A0A1G1Y117_9BACT</name>
<dbReference type="AlphaFoldDB" id="A0A1G1Y117"/>